<dbReference type="Proteomes" id="UP001459277">
    <property type="component" value="Unassembled WGS sequence"/>
</dbReference>
<dbReference type="PANTHER" id="PTHR47420:SF3">
    <property type="entry name" value="HISTONE-LYSINE N-METHYLTRANSFERASE ASHR2"/>
    <property type="match status" value="1"/>
</dbReference>
<name>A0AAW2CP32_9ROSI</name>
<proteinExistence type="predicted"/>
<keyword evidence="2" id="KW-1185">Reference proteome</keyword>
<organism evidence="1 2">
    <name type="scientific">Lithocarpus litseifolius</name>
    <dbReference type="NCBI Taxonomy" id="425828"/>
    <lineage>
        <taxon>Eukaryota</taxon>
        <taxon>Viridiplantae</taxon>
        <taxon>Streptophyta</taxon>
        <taxon>Embryophyta</taxon>
        <taxon>Tracheophyta</taxon>
        <taxon>Spermatophyta</taxon>
        <taxon>Magnoliopsida</taxon>
        <taxon>eudicotyledons</taxon>
        <taxon>Gunneridae</taxon>
        <taxon>Pentapetalae</taxon>
        <taxon>rosids</taxon>
        <taxon>fabids</taxon>
        <taxon>Fagales</taxon>
        <taxon>Fagaceae</taxon>
        <taxon>Lithocarpus</taxon>
    </lineage>
</organism>
<reference evidence="1 2" key="1">
    <citation type="submission" date="2024-01" db="EMBL/GenBank/DDBJ databases">
        <title>A telomere-to-telomere, gap-free genome of sweet tea (Lithocarpus litseifolius).</title>
        <authorList>
            <person name="Zhou J."/>
        </authorList>
    </citation>
    <scope>NUCLEOTIDE SEQUENCE [LARGE SCALE GENOMIC DNA]</scope>
    <source>
        <strain evidence="1">Zhou-2022a</strain>
        <tissue evidence="1">Leaf</tissue>
    </source>
</reference>
<dbReference type="AlphaFoldDB" id="A0AAW2CP32"/>
<comment type="caution">
    <text evidence="1">The sequence shown here is derived from an EMBL/GenBank/DDBJ whole genome shotgun (WGS) entry which is preliminary data.</text>
</comment>
<dbReference type="EMBL" id="JAZDWU010000006">
    <property type="protein sequence ID" value="KAK9999553.1"/>
    <property type="molecule type" value="Genomic_DNA"/>
</dbReference>
<protein>
    <submittedName>
        <fullName evidence="1">Uncharacterized protein</fullName>
    </submittedName>
</protein>
<sequence length="98" mass="10599">MSNLIDSILSLLLQQSIKCNDLRSLALLKGGEVYLAQDPASFRAIYLIRENCGGTLAPLPPKDDGTASNIMECNVCGNLKDDQMTDASGVEDEHPMDD</sequence>
<evidence type="ECO:0000313" key="2">
    <source>
        <dbReference type="Proteomes" id="UP001459277"/>
    </source>
</evidence>
<accession>A0AAW2CP32</accession>
<dbReference type="PANTHER" id="PTHR47420">
    <property type="entry name" value="HISTONE-LYSINE N-METHYLTRANSFERASE ASHR2"/>
    <property type="match status" value="1"/>
</dbReference>
<evidence type="ECO:0000313" key="1">
    <source>
        <dbReference type="EMBL" id="KAK9999553.1"/>
    </source>
</evidence>
<gene>
    <name evidence="1" type="ORF">SO802_019156</name>
</gene>
<dbReference type="InterPro" id="IPR044238">
    <property type="entry name" value="ASHR2-like"/>
</dbReference>